<evidence type="ECO:0000256" key="5">
    <source>
        <dbReference type="ARBA" id="ARBA00023136"/>
    </source>
</evidence>
<dbReference type="SUPFAM" id="SSF103481">
    <property type="entry name" value="Multidrug resistance efflux transporter EmrE"/>
    <property type="match status" value="2"/>
</dbReference>
<sequence length="306" mass="32220">MHYPKSFHGQIKGMAQLVMAMVLSGSSVVVGKSLTGTLSVFMIGFSTLLVAFLALLPFALVRWHEVVALTPEQWASLFMQALCGIVLFRVLTLYGLQHTGAVQAGVILGTTPAVLTVCAVLFLGERPTPYGLVGVGLAVSGMMVLNLSSGQPGGEGHLLGSFLVFGAVVAEALFTIFRKKVAHQVSAVTNTFGLVLISLAMMCPFTAWEFRAHHSLPGLQACTALVYYGVCATAMAYLLWTHGVGKVSVEAAGVATAAMPASSVLLAAFVLGEPLDHRHLLGCGMVMAGIAFSTLLKKRFYVGCVD</sequence>
<evidence type="ECO:0000256" key="1">
    <source>
        <dbReference type="ARBA" id="ARBA00004651"/>
    </source>
</evidence>
<gene>
    <name evidence="8" type="ORF">SAMN05216233_107199</name>
</gene>
<proteinExistence type="predicted"/>
<dbReference type="InterPro" id="IPR000620">
    <property type="entry name" value="EamA_dom"/>
</dbReference>
<keyword evidence="5 6" id="KW-0472">Membrane</keyword>
<dbReference type="RefSeq" id="WP_092210842.1">
    <property type="nucleotide sequence ID" value="NZ_FMUX01000007.1"/>
</dbReference>
<keyword evidence="4 6" id="KW-1133">Transmembrane helix</keyword>
<evidence type="ECO:0000256" key="6">
    <source>
        <dbReference type="SAM" id="Phobius"/>
    </source>
</evidence>
<feature type="domain" description="EamA" evidence="7">
    <location>
        <begin position="159"/>
        <end position="294"/>
    </location>
</feature>
<reference evidence="8 9" key="1">
    <citation type="submission" date="2016-10" db="EMBL/GenBank/DDBJ databases">
        <authorList>
            <person name="de Groot N.N."/>
        </authorList>
    </citation>
    <scope>NUCLEOTIDE SEQUENCE [LARGE SCALE GENOMIC DNA]</scope>
    <source>
        <strain evidence="8 9">AA1</strain>
    </source>
</reference>
<name>A0A1G5F7M5_9BACT</name>
<dbReference type="OrthoDB" id="150760at2"/>
<feature type="transmembrane region" description="Helical" evidence="6">
    <location>
        <begin position="130"/>
        <end position="147"/>
    </location>
</feature>
<accession>A0A1G5F7M5</accession>
<dbReference type="GO" id="GO:0005886">
    <property type="term" value="C:plasma membrane"/>
    <property type="evidence" value="ECO:0007669"/>
    <property type="project" value="UniProtKB-SubCell"/>
</dbReference>
<feature type="transmembrane region" description="Helical" evidence="6">
    <location>
        <begin position="102"/>
        <end position="123"/>
    </location>
</feature>
<evidence type="ECO:0000313" key="8">
    <source>
        <dbReference type="EMBL" id="SCY35213.1"/>
    </source>
</evidence>
<organism evidence="8 9">
    <name type="scientific">Desulfoluna spongiiphila</name>
    <dbReference type="NCBI Taxonomy" id="419481"/>
    <lineage>
        <taxon>Bacteria</taxon>
        <taxon>Pseudomonadati</taxon>
        <taxon>Thermodesulfobacteriota</taxon>
        <taxon>Desulfobacteria</taxon>
        <taxon>Desulfobacterales</taxon>
        <taxon>Desulfolunaceae</taxon>
        <taxon>Desulfoluna</taxon>
    </lineage>
</organism>
<dbReference type="EMBL" id="FMUX01000007">
    <property type="protein sequence ID" value="SCY35213.1"/>
    <property type="molecule type" value="Genomic_DNA"/>
</dbReference>
<feature type="transmembrane region" description="Helical" evidence="6">
    <location>
        <begin position="216"/>
        <end position="240"/>
    </location>
</feature>
<dbReference type="Proteomes" id="UP000198870">
    <property type="component" value="Unassembled WGS sequence"/>
</dbReference>
<evidence type="ECO:0000256" key="4">
    <source>
        <dbReference type="ARBA" id="ARBA00022989"/>
    </source>
</evidence>
<evidence type="ECO:0000256" key="3">
    <source>
        <dbReference type="ARBA" id="ARBA00022692"/>
    </source>
</evidence>
<comment type="subcellular location">
    <subcellularLocation>
        <location evidence="1">Cell membrane</location>
        <topology evidence="1">Multi-pass membrane protein</topology>
    </subcellularLocation>
</comment>
<dbReference type="InterPro" id="IPR037185">
    <property type="entry name" value="EmrE-like"/>
</dbReference>
<feature type="transmembrane region" description="Helical" evidence="6">
    <location>
        <begin position="75"/>
        <end position="96"/>
    </location>
</feature>
<feature type="transmembrane region" description="Helical" evidence="6">
    <location>
        <begin position="189"/>
        <end position="210"/>
    </location>
</feature>
<dbReference type="PANTHER" id="PTHR32322:SF18">
    <property type="entry name" value="S-ADENOSYLMETHIONINE_S-ADENOSYLHOMOCYSTEINE TRANSPORTER"/>
    <property type="match status" value="1"/>
</dbReference>
<feature type="transmembrane region" description="Helical" evidence="6">
    <location>
        <begin position="278"/>
        <end position="296"/>
    </location>
</feature>
<dbReference type="PANTHER" id="PTHR32322">
    <property type="entry name" value="INNER MEMBRANE TRANSPORTER"/>
    <property type="match status" value="1"/>
</dbReference>
<feature type="transmembrane region" description="Helical" evidence="6">
    <location>
        <begin position="41"/>
        <end position="63"/>
    </location>
</feature>
<feature type="transmembrane region" description="Helical" evidence="6">
    <location>
        <begin position="252"/>
        <end position="272"/>
    </location>
</feature>
<evidence type="ECO:0000256" key="2">
    <source>
        <dbReference type="ARBA" id="ARBA00022475"/>
    </source>
</evidence>
<keyword evidence="2" id="KW-1003">Cell membrane</keyword>
<evidence type="ECO:0000259" key="7">
    <source>
        <dbReference type="Pfam" id="PF00892"/>
    </source>
</evidence>
<keyword evidence="9" id="KW-1185">Reference proteome</keyword>
<keyword evidence="3 6" id="KW-0812">Transmembrane</keyword>
<feature type="domain" description="EamA" evidence="7">
    <location>
        <begin position="12"/>
        <end position="146"/>
    </location>
</feature>
<feature type="transmembrane region" description="Helical" evidence="6">
    <location>
        <begin position="159"/>
        <end position="177"/>
    </location>
</feature>
<evidence type="ECO:0000313" key="9">
    <source>
        <dbReference type="Proteomes" id="UP000198870"/>
    </source>
</evidence>
<dbReference type="InterPro" id="IPR050638">
    <property type="entry name" value="AA-Vitamin_Transporters"/>
</dbReference>
<dbReference type="AlphaFoldDB" id="A0A1G5F7M5"/>
<protein>
    <submittedName>
        <fullName evidence="8">Permease of the drug/metabolite transporter (DMT) superfamily</fullName>
    </submittedName>
</protein>
<dbReference type="Pfam" id="PF00892">
    <property type="entry name" value="EamA"/>
    <property type="match status" value="2"/>
</dbReference>
<dbReference type="STRING" id="419481.SAMN05216233_107199"/>